<evidence type="ECO:0000313" key="4">
    <source>
        <dbReference type="EMBL" id="SMF20461.1"/>
    </source>
</evidence>
<feature type="domain" description="CRM" evidence="3">
    <location>
        <begin position="1"/>
        <end position="96"/>
    </location>
</feature>
<dbReference type="InterPro" id="IPR051925">
    <property type="entry name" value="RNA-binding_domain"/>
</dbReference>
<dbReference type="SMART" id="SM01103">
    <property type="entry name" value="CRS1_YhbY"/>
    <property type="match status" value="1"/>
</dbReference>
<dbReference type="PANTHER" id="PTHR40065">
    <property type="entry name" value="RNA-BINDING PROTEIN YHBY"/>
    <property type="match status" value="1"/>
</dbReference>
<keyword evidence="5" id="KW-1185">Reference proteome</keyword>
<gene>
    <name evidence="4" type="ORF">SAMN06296036_10731</name>
</gene>
<dbReference type="RefSeq" id="WP_132318603.1">
    <property type="nucleotide sequence ID" value="NZ_FWZT01000007.1"/>
</dbReference>
<dbReference type="AlphaFoldDB" id="A0A1Y6BQF7"/>
<proteinExistence type="predicted"/>
<name>A0A1Y6BQF7_9BACT</name>
<dbReference type="PANTHER" id="PTHR40065:SF3">
    <property type="entry name" value="RNA-BINDING PROTEIN YHBY"/>
    <property type="match status" value="1"/>
</dbReference>
<dbReference type="Proteomes" id="UP000192907">
    <property type="component" value="Unassembled WGS sequence"/>
</dbReference>
<dbReference type="GO" id="GO:0003723">
    <property type="term" value="F:RNA binding"/>
    <property type="evidence" value="ECO:0007669"/>
    <property type="project" value="UniProtKB-UniRule"/>
</dbReference>
<dbReference type="SUPFAM" id="SSF75471">
    <property type="entry name" value="YhbY-like"/>
    <property type="match status" value="1"/>
</dbReference>
<organism evidence="4 5">
    <name type="scientific">Pseudobacteriovorax antillogorgiicola</name>
    <dbReference type="NCBI Taxonomy" id="1513793"/>
    <lineage>
        <taxon>Bacteria</taxon>
        <taxon>Pseudomonadati</taxon>
        <taxon>Bdellovibrionota</taxon>
        <taxon>Oligoflexia</taxon>
        <taxon>Oligoflexales</taxon>
        <taxon>Pseudobacteriovoracaceae</taxon>
        <taxon>Pseudobacteriovorax</taxon>
    </lineage>
</organism>
<dbReference type="InterPro" id="IPR001890">
    <property type="entry name" value="RNA-binding_CRM"/>
</dbReference>
<dbReference type="InterPro" id="IPR017924">
    <property type="entry name" value="RNA-binding_YhbY"/>
</dbReference>
<dbReference type="PROSITE" id="PS51295">
    <property type="entry name" value="CRM"/>
    <property type="match status" value="1"/>
</dbReference>
<protein>
    <submittedName>
        <fullName evidence="4">RNA-binding protein</fullName>
    </submittedName>
</protein>
<dbReference type="STRING" id="1513793.SAMN06296036_10731"/>
<evidence type="ECO:0000256" key="1">
    <source>
        <dbReference type="ARBA" id="ARBA00022884"/>
    </source>
</evidence>
<dbReference type="Gene3D" id="3.30.110.60">
    <property type="entry name" value="YhbY-like"/>
    <property type="match status" value="1"/>
</dbReference>
<accession>A0A1Y6BQF7</accession>
<dbReference type="Pfam" id="PF01985">
    <property type="entry name" value="CRS1_YhbY"/>
    <property type="match status" value="1"/>
</dbReference>
<dbReference type="NCBIfam" id="TIGR00253">
    <property type="entry name" value="RNA_bind_YhbY"/>
    <property type="match status" value="1"/>
</dbReference>
<dbReference type="InterPro" id="IPR035920">
    <property type="entry name" value="YhbY-like_sf"/>
</dbReference>
<dbReference type="EMBL" id="FWZT01000007">
    <property type="protein sequence ID" value="SMF20461.1"/>
    <property type="molecule type" value="Genomic_DNA"/>
</dbReference>
<evidence type="ECO:0000313" key="5">
    <source>
        <dbReference type="Proteomes" id="UP000192907"/>
    </source>
</evidence>
<sequence>MELNNKQKKYLKGLAHNLNPVVMVGNNGINDGVLKEIETTLEAHELIKIRIRCEGQEELKPLVDDIAQKVNATLVQVLGHSVTLYRQGKEPKINLP</sequence>
<evidence type="ECO:0000256" key="2">
    <source>
        <dbReference type="PROSITE-ProRule" id="PRU00626"/>
    </source>
</evidence>
<dbReference type="OrthoDB" id="9797519at2"/>
<keyword evidence="1 2" id="KW-0694">RNA-binding</keyword>
<reference evidence="5" key="1">
    <citation type="submission" date="2017-04" db="EMBL/GenBank/DDBJ databases">
        <authorList>
            <person name="Varghese N."/>
            <person name="Submissions S."/>
        </authorList>
    </citation>
    <scope>NUCLEOTIDE SEQUENCE [LARGE SCALE GENOMIC DNA]</scope>
    <source>
        <strain evidence="5">RKEM611</strain>
    </source>
</reference>
<evidence type="ECO:0000259" key="3">
    <source>
        <dbReference type="PROSITE" id="PS51295"/>
    </source>
</evidence>